<dbReference type="AlphaFoldDB" id="A0ABD0UMI9"/>
<reference evidence="2 3" key="1">
    <citation type="journal article" date="2024" name="Plant Biotechnol. J.">
        <title>Dendrobium thyrsiflorum genome and its molecular insights into genes involved in important horticultural traits.</title>
        <authorList>
            <person name="Chen B."/>
            <person name="Wang J.Y."/>
            <person name="Zheng P.J."/>
            <person name="Li K.L."/>
            <person name="Liang Y.M."/>
            <person name="Chen X.F."/>
            <person name="Zhang C."/>
            <person name="Zhao X."/>
            <person name="He X."/>
            <person name="Zhang G.Q."/>
            <person name="Liu Z.J."/>
            <person name="Xu Q."/>
        </authorList>
    </citation>
    <scope>NUCLEOTIDE SEQUENCE [LARGE SCALE GENOMIC DNA]</scope>
    <source>
        <strain evidence="2">GZMU011</strain>
    </source>
</reference>
<evidence type="ECO:0000313" key="2">
    <source>
        <dbReference type="EMBL" id="KAL0911561.1"/>
    </source>
</evidence>
<gene>
    <name evidence="2" type="ORF">M5K25_019710</name>
</gene>
<evidence type="ECO:0000313" key="3">
    <source>
        <dbReference type="Proteomes" id="UP001552299"/>
    </source>
</evidence>
<keyword evidence="3" id="KW-1185">Reference proteome</keyword>
<dbReference type="Proteomes" id="UP001552299">
    <property type="component" value="Unassembled WGS sequence"/>
</dbReference>
<dbReference type="EMBL" id="JANQDX010000015">
    <property type="protein sequence ID" value="KAL0911561.1"/>
    <property type="molecule type" value="Genomic_DNA"/>
</dbReference>
<feature type="region of interest" description="Disordered" evidence="1">
    <location>
        <begin position="18"/>
        <end position="62"/>
    </location>
</feature>
<protein>
    <submittedName>
        <fullName evidence="2">Uncharacterized protein</fullName>
    </submittedName>
</protein>
<sequence>MDGRFAALEEMMKKMLEDKQKMTTSKTTVNHGRGGNPNPFRGRENSEVEVLEGEDGMPPLEPLSREEMSQAYDRRGADFDQIFDIEGTLQLESLLARKRKLAHQLTMQDDDVYMDEGH</sequence>
<comment type="caution">
    <text evidence="2">The sequence shown here is derived from an EMBL/GenBank/DDBJ whole genome shotgun (WGS) entry which is preliminary data.</text>
</comment>
<organism evidence="2 3">
    <name type="scientific">Dendrobium thyrsiflorum</name>
    <name type="common">Pinecone-like raceme dendrobium</name>
    <name type="synonym">Orchid</name>
    <dbReference type="NCBI Taxonomy" id="117978"/>
    <lineage>
        <taxon>Eukaryota</taxon>
        <taxon>Viridiplantae</taxon>
        <taxon>Streptophyta</taxon>
        <taxon>Embryophyta</taxon>
        <taxon>Tracheophyta</taxon>
        <taxon>Spermatophyta</taxon>
        <taxon>Magnoliopsida</taxon>
        <taxon>Liliopsida</taxon>
        <taxon>Asparagales</taxon>
        <taxon>Orchidaceae</taxon>
        <taxon>Epidendroideae</taxon>
        <taxon>Malaxideae</taxon>
        <taxon>Dendrobiinae</taxon>
        <taxon>Dendrobium</taxon>
    </lineage>
</organism>
<proteinExistence type="predicted"/>
<accession>A0ABD0UMI9</accession>
<evidence type="ECO:0000256" key="1">
    <source>
        <dbReference type="SAM" id="MobiDB-lite"/>
    </source>
</evidence>
<name>A0ABD0UMI9_DENTH</name>